<evidence type="ECO:0000313" key="3">
    <source>
        <dbReference type="Proteomes" id="UP000708208"/>
    </source>
</evidence>
<evidence type="ECO:0000256" key="1">
    <source>
        <dbReference type="SAM" id="MobiDB-lite"/>
    </source>
</evidence>
<proteinExistence type="predicted"/>
<reference evidence="2" key="1">
    <citation type="submission" date="2021-06" db="EMBL/GenBank/DDBJ databases">
        <authorList>
            <person name="Hodson N. C."/>
            <person name="Mongue J. A."/>
            <person name="Jaron S. K."/>
        </authorList>
    </citation>
    <scope>NUCLEOTIDE SEQUENCE</scope>
</reference>
<keyword evidence="3" id="KW-1185">Reference proteome</keyword>
<name>A0A8J2P788_9HEXA</name>
<dbReference type="Proteomes" id="UP000708208">
    <property type="component" value="Unassembled WGS sequence"/>
</dbReference>
<dbReference type="EMBL" id="CAJVCH010391301">
    <property type="protein sequence ID" value="CAG7817316.1"/>
    <property type="molecule type" value="Genomic_DNA"/>
</dbReference>
<sequence>MELIKAIFIFTFDKYLQADQNSVENGRSESATTAQISTQVISGGAQPSTPRTPTSPPEHGANTPNPPTPGNTSSNNSTLVDTSPQYVTIT</sequence>
<organism evidence="2 3">
    <name type="scientific">Allacma fusca</name>
    <dbReference type="NCBI Taxonomy" id="39272"/>
    <lineage>
        <taxon>Eukaryota</taxon>
        <taxon>Metazoa</taxon>
        <taxon>Ecdysozoa</taxon>
        <taxon>Arthropoda</taxon>
        <taxon>Hexapoda</taxon>
        <taxon>Collembola</taxon>
        <taxon>Symphypleona</taxon>
        <taxon>Sminthuridae</taxon>
        <taxon>Allacma</taxon>
    </lineage>
</organism>
<accession>A0A8J2P788</accession>
<feature type="region of interest" description="Disordered" evidence="1">
    <location>
        <begin position="21"/>
        <end position="90"/>
    </location>
</feature>
<comment type="caution">
    <text evidence="2">The sequence shown here is derived from an EMBL/GenBank/DDBJ whole genome shotgun (WGS) entry which is preliminary data.</text>
</comment>
<feature type="non-terminal residue" evidence="2">
    <location>
        <position position="1"/>
    </location>
</feature>
<feature type="compositionally biased region" description="Polar residues" evidence="1">
    <location>
        <begin position="21"/>
        <end position="41"/>
    </location>
</feature>
<feature type="compositionally biased region" description="Polar residues" evidence="1">
    <location>
        <begin position="79"/>
        <end position="90"/>
    </location>
</feature>
<protein>
    <submittedName>
        <fullName evidence="2">Uncharacterized protein</fullName>
    </submittedName>
</protein>
<evidence type="ECO:0000313" key="2">
    <source>
        <dbReference type="EMBL" id="CAG7817316.1"/>
    </source>
</evidence>
<gene>
    <name evidence="2" type="ORF">AFUS01_LOCUS27889</name>
</gene>
<dbReference type="AlphaFoldDB" id="A0A8J2P788"/>